<organism evidence="2 3">
    <name type="scientific">Lithospermum erythrorhizon</name>
    <name type="common">Purple gromwell</name>
    <name type="synonym">Lithospermum officinale var. erythrorhizon</name>
    <dbReference type="NCBI Taxonomy" id="34254"/>
    <lineage>
        <taxon>Eukaryota</taxon>
        <taxon>Viridiplantae</taxon>
        <taxon>Streptophyta</taxon>
        <taxon>Embryophyta</taxon>
        <taxon>Tracheophyta</taxon>
        <taxon>Spermatophyta</taxon>
        <taxon>Magnoliopsida</taxon>
        <taxon>eudicotyledons</taxon>
        <taxon>Gunneridae</taxon>
        <taxon>Pentapetalae</taxon>
        <taxon>asterids</taxon>
        <taxon>lamiids</taxon>
        <taxon>Boraginales</taxon>
        <taxon>Boraginaceae</taxon>
        <taxon>Boraginoideae</taxon>
        <taxon>Lithospermeae</taxon>
        <taxon>Lithospermum</taxon>
    </lineage>
</organism>
<dbReference type="AlphaFoldDB" id="A0AAV3NIG0"/>
<comment type="caution">
    <text evidence="2">The sequence shown here is derived from an EMBL/GenBank/DDBJ whole genome shotgun (WGS) entry which is preliminary data.</text>
</comment>
<gene>
    <name evidence="2" type="ORF">LIER_42550</name>
</gene>
<evidence type="ECO:0000313" key="3">
    <source>
        <dbReference type="Proteomes" id="UP001454036"/>
    </source>
</evidence>
<proteinExistence type="predicted"/>
<evidence type="ECO:0000256" key="1">
    <source>
        <dbReference type="SAM" id="SignalP"/>
    </source>
</evidence>
<feature type="chain" id="PRO_5043943453" evidence="1">
    <location>
        <begin position="24"/>
        <end position="84"/>
    </location>
</feature>
<sequence>MEKFIAFIVLLLLVNQRQKFVEGLLTPIQSVAEPIVKRIAILDGETPPSSCSSDHDCAQEHVSSNCFRPNHSESGLCLSKDINL</sequence>
<dbReference type="EMBL" id="BAABME010029912">
    <property type="protein sequence ID" value="GAA0138743.1"/>
    <property type="molecule type" value="Genomic_DNA"/>
</dbReference>
<reference evidence="2 3" key="1">
    <citation type="submission" date="2024-01" db="EMBL/GenBank/DDBJ databases">
        <title>The complete chloroplast genome sequence of Lithospermum erythrorhizon: insights into the phylogenetic relationship among Boraginaceae species and the maternal lineages of purple gromwells.</title>
        <authorList>
            <person name="Okada T."/>
            <person name="Watanabe K."/>
        </authorList>
    </citation>
    <scope>NUCLEOTIDE SEQUENCE [LARGE SCALE GENOMIC DNA]</scope>
</reference>
<accession>A0AAV3NIG0</accession>
<feature type="signal peptide" evidence="1">
    <location>
        <begin position="1"/>
        <end position="23"/>
    </location>
</feature>
<evidence type="ECO:0000313" key="2">
    <source>
        <dbReference type="EMBL" id="GAA0138743.1"/>
    </source>
</evidence>
<protein>
    <submittedName>
        <fullName evidence="2">Uncharacterized protein</fullName>
    </submittedName>
</protein>
<keyword evidence="1" id="KW-0732">Signal</keyword>
<keyword evidence="3" id="KW-1185">Reference proteome</keyword>
<dbReference type="Proteomes" id="UP001454036">
    <property type="component" value="Unassembled WGS sequence"/>
</dbReference>
<name>A0AAV3NIG0_LITER</name>